<protein>
    <submittedName>
        <fullName evidence="1">Uncharacterized protein</fullName>
    </submittedName>
</protein>
<dbReference type="AlphaFoldDB" id="A0A0F9GYS0"/>
<accession>A0A0F9GYS0</accession>
<comment type="caution">
    <text evidence="1">The sequence shown here is derived from an EMBL/GenBank/DDBJ whole genome shotgun (WGS) entry which is preliminary data.</text>
</comment>
<gene>
    <name evidence="1" type="ORF">LCGC14_1850670</name>
</gene>
<name>A0A0F9GYS0_9ZZZZ</name>
<evidence type="ECO:0000313" key="1">
    <source>
        <dbReference type="EMBL" id="KKL95826.1"/>
    </source>
</evidence>
<dbReference type="EMBL" id="LAZR01018587">
    <property type="protein sequence ID" value="KKL95826.1"/>
    <property type="molecule type" value="Genomic_DNA"/>
</dbReference>
<reference evidence="1" key="1">
    <citation type="journal article" date="2015" name="Nature">
        <title>Complex archaea that bridge the gap between prokaryotes and eukaryotes.</title>
        <authorList>
            <person name="Spang A."/>
            <person name="Saw J.H."/>
            <person name="Jorgensen S.L."/>
            <person name="Zaremba-Niedzwiedzka K."/>
            <person name="Martijn J."/>
            <person name="Lind A.E."/>
            <person name="van Eijk R."/>
            <person name="Schleper C."/>
            <person name="Guy L."/>
            <person name="Ettema T.J."/>
        </authorList>
    </citation>
    <scope>NUCLEOTIDE SEQUENCE</scope>
</reference>
<organism evidence="1">
    <name type="scientific">marine sediment metagenome</name>
    <dbReference type="NCBI Taxonomy" id="412755"/>
    <lineage>
        <taxon>unclassified sequences</taxon>
        <taxon>metagenomes</taxon>
        <taxon>ecological metagenomes</taxon>
    </lineage>
</organism>
<proteinExistence type="predicted"/>
<sequence>MAKIIRIIKTDFELDEERLSQLEGQGITLISVNYIKEFKLVDDGSGWEDDVEISTWVYHFRCAGKNANHDRYIERAKRTPQKA</sequence>